<comment type="caution">
    <text evidence="3">The sequence shown here is derived from an EMBL/GenBank/DDBJ whole genome shotgun (WGS) entry which is preliminary data.</text>
</comment>
<feature type="domain" description="BEACH" evidence="1">
    <location>
        <begin position="314"/>
        <end position="458"/>
    </location>
</feature>
<dbReference type="SUPFAM" id="SSF50729">
    <property type="entry name" value="PH domain-like"/>
    <property type="match status" value="1"/>
</dbReference>
<dbReference type="SUPFAM" id="SSF81837">
    <property type="entry name" value="BEACH domain"/>
    <property type="match status" value="1"/>
</dbReference>
<protein>
    <submittedName>
        <fullName evidence="3">Uncharacterized protein</fullName>
    </submittedName>
</protein>
<dbReference type="AlphaFoldDB" id="A0A8T2UH58"/>
<evidence type="ECO:0000259" key="2">
    <source>
        <dbReference type="PROSITE" id="PS51783"/>
    </source>
</evidence>
<dbReference type="PANTHER" id="PTHR13743:SF123">
    <property type="entry name" value="PROTEIN FAN"/>
    <property type="match status" value="1"/>
</dbReference>
<reference evidence="3" key="1">
    <citation type="submission" date="2021-08" db="EMBL/GenBank/DDBJ databases">
        <title>WGS assembly of Ceratopteris richardii.</title>
        <authorList>
            <person name="Marchant D.B."/>
            <person name="Chen G."/>
            <person name="Jenkins J."/>
            <person name="Shu S."/>
            <person name="Leebens-Mack J."/>
            <person name="Grimwood J."/>
            <person name="Schmutz J."/>
            <person name="Soltis P."/>
            <person name="Soltis D."/>
            <person name="Chen Z.-H."/>
        </authorList>
    </citation>
    <scope>NUCLEOTIDE SEQUENCE</scope>
    <source>
        <strain evidence="3">Whitten #5841</strain>
        <tissue evidence="3">Leaf</tissue>
    </source>
</reference>
<dbReference type="Pfam" id="PF25400">
    <property type="entry name" value="PH_FAN"/>
    <property type="match status" value="1"/>
</dbReference>
<dbReference type="EMBL" id="CM035411">
    <property type="protein sequence ID" value="KAH7435437.1"/>
    <property type="molecule type" value="Genomic_DNA"/>
</dbReference>
<dbReference type="InterPro" id="IPR011993">
    <property type="entry name" value="PH-like_dom_sf"/>
</dbReference>
<feature type="domain" description="BEACH-type PH" evidence="2">
    <location>
        <begin position="186"/>
        <end position="297"/>
    </location>
</feature>
<dbReference type="Pfam" id="PF02138">
    <property type="entry name" value="Beach"/>
    <property type="match status" value="1"/>
</dbReference>
<dbReference type="PROSITE" id="PS51783">
    <property type="entry name" value="PH_BEACH"/>
    <property type="match status" value="1"/>
</dbReference>
<proteinExistence type="predicted"/>
<evidence type="ECO:0000313" key="4">
    <source>
        <dbReference type="Proteomes" id="UP000825935"/>
    </source>
</evidence>
<dbReference type="InterPro" id="IPR036372">
    <property type="entry name" value="BEACH_dom_sf"/>
</dbReference>
<dbReference type="SMART" id="SM01026">
    <property type="entry name" value="Beach"/>
    <property type="match status" value="1"/>
</dbReference>
<organism evidence="3 4">
    <name type="scientific">Ceratopteris richardii</name>
    <name type="common">Triangle waterfern</name>
    <dbReference type="NCBI Taxonomy" id="49495"/>
    <lineage>
        <taxon>Eukaryota</taxon>
        <taxon>Viridiplantae</taxon>
        <taxon>Streptophyta</taxon>
        <taxon>Embryophyta</taxon>
        <taxon>Tracheophyta</taxon>
        <taxon>Polypodiopsida</taxon>
        <taxon>Polypodiidae</taxon>
        <taxon>Polypodiales</taxon>
        <taxon>Pteridineae</taxon>
        <taxon>Pteridaceae</taxon>
        <taxon>Parkerioideae</taxon>
        <taxon>Ceratopteris</taxon>
    </lineage>
</organism>
<dbReference type="Gene3D" id="1.10.1540.10">
    <property type="entry name" value="BEACH domain"/>
    <property type="match status" value="1"/>
</dbReference>
<accession>A0A8T2UH58</accession>
<evidence type="ECO:0000313" key="3">
    <source>
        <dbReference type="EMBL" id="KAH7435437.1"/>
    </source>
</evidence>
<dbReference type="Proteomes" id="UP000825935">
    <property type="component" value="Chromosome 6"/>
</dbReference>
<dbReference type="InterPro" id="IPR000409">
    <property type="entry name" value="BEACH_dom"/>
</dbReference>
<gene>
    <name evidence="3" type="ORF">KP509_06G065000</name>
</gene>
<evidence type="ECO:0000259" key="1">
    <source>
        <dbReference type="PROSITE" id="PS50197"/>
    </source>
</evidence>
<dbReference type="PANTHER" id="PTHR13743">
    <property type="entry name" value="BEIGE/BEACH-RELATED"/>
    <property type="match status" value="1"/>
</dbReference>
<dbReference type="Gene3D" id="2.30.29.30">
    <property type="entry name" value="Pleckstrin-homology domain (PH domain)/Phosphotyrosine-binding domain (PTB)"/>
    <property type="match status" value="1"/>
</dbReference>
<dbReference type="PROSITE" id="PS50197">
    <property type="entry name" value="BEACH"/>
    <property type="match status" value="1"/>
</dbReference>
<dbReference type="InterPro" id="IPR057496">
    <property type="entry name" value="FAN-like_PH"/>
</dbReference>
<dbReference type="OrthoDB" id="26681at2759"/>
<sequence>MGKSTKRFSYLLLEEGEFYIQDWMAVCRSGCIGTVSPDVHNKQHPRIKGRLRLCSKSIFFEPDNLNLPIVMFPFNKVKKIDGGSEPLVSPSPASSKWSRKQEGFILETVLFVKMKERGFDMPYTFEKQESRWWFSLEFASVHQFLTQAQSLLSINGLPASERDMVLSNSMAQKEAQGRFDLTRLIDLNEQIIFDFPAAQITPLVREPGRLVLTQVHIYFQPLHNLNNDSPVRAQPLQSVITVARRRHSLRHIGLELFFTNLYLVSKRILGSGLSDGGSAFFTFRTVDERDAALIEIQKQLKGMPNKAAANVGLLLEADNPWLQDILRAWQEGDISNYDYLLYLNLAAGRTFCDLTQWPVMPWILRDYISQTLDLDNPEIFRDLSKPIGALNAERLAIFKERYVQMAEEDGPDLPFLYGTHYSTPGYVLYWLVRSAPAHMLRLQVRFFLMHPLSRCLKQ</sequence>
<dbReference type="InterPro" id="IPR023362">
    <property type="entry name" value="PH-BEACH_dom"/>
</dbReference>
<name>A0A8T2UH58_CERRI</name>
<dbReference type="InterPro" id="IPR050865">
    <property type="entry name" value="BEACH_Domain"/>
</dbReference>
<keyword evidence="4" id="KW-1185">Reference proteome</keyword>